<dbReference type="SUPFAM" id="SSF55961">
    <property type="entry name" value="Bet v1-like"/>
    <property type="match status" value="1"/>
</dbReference>
<dbReference type="EMBL" id="JBELOE010000059">
    <property type="protein sequence ID" value="MER2490529.1"/>
    <property type="molecule type" value="Genomic_DNA"/>
</dbReference>
<keyword evidence="2" id="KW-1277">Toxin-antitoxin system</keyword>
<name>A0ABV1RC83_9ALTE</name>
<comment type="caution">
    <text evidence="4">The sequence shown here is derived from an EMBL/GenBank/DDBJ whole genome shotgun (WGS) entry which is preliminary data.</text>
</comment>
<keyword evidence="5" id="KW-1185">Reference proteome</keyword>
<dbReference type="PANTHER" id="PTHR12901:SF10">
    <property type="entry name" value="COENZYME Q-BINDING PROTEIN COQ10, MITOCHONDRIAL"/>
    <property type="match status" value="1"/>
</dbReference>
<dbReference type="InterPro" id="IPR044996">
    <property type="entry name" value="COQ10-like"/>
</dbReference>
<dbReference type="PANTHER" id="PTHR12901">
    <property type="entry name" value="SPERM PROTEIN HOMOLOG"/>
    <property type="match status" value="1"/>
</dbReference>
<proteinExistence type="inferred from homology"/>
<dbReference type="Proteomes" id="UP001467690">
    <property type="component" value="Unassembled WGS sequence"/>
</dbReference>
<evidence type="ECO:0000259" key="3">
    <source>
        <dbReference type="Pfam" id="PF03364"/>
    </source>
</evidence>
<gene>
    <name evidence="4" type="ORF">ABS311_01345</name>
</gene>
<evidence type="ECO:0000256" key="2">
    <source>
        <dbReference type="ARBA" id="ARBA00022649"/>
    </source>
</evidence>
<accession>A0ABV1RC83</accession>
<organism evidence="4 5">
    <name type="scientific">Catenovulum sediminis</name>
    <dbReference type="NCBI Taxonomy" id="1740262"/>
    <lineage>
        <taxon>Bacteria</taxon>
        <taxon>Pseudomonadati</taxon>
        <taxon>Pseudomonadota</taxon>
        <taxon>Gammaproteobacteria</taxon>
        <taxon>Alteromonadales</taxon>
        <taxon>Alteromonadaceae</taxon>
        <taxon>Catenovulum</taxon>
    </lineage>
</organism>
<dbReference type="InterPro" id="IPR005031">
    <property type="entry name" value="COQ10_START"/>
</dbReference>
<feature type="domain" description="Coenzyme Q-binding protein COQ10 START" evidence="3">
    <location>
        <begin position="12"/>
        <end position="135"/>
    </location>
</feature>
<evidence type="ECO:0000313" key="4">
    <source>
        <dbReference type="EMBL" id="MER2490529.1"/>
    </source>
</evidence>
<protein>
    <submittedName>
        <fullName evidence="4">Type II toxin-antitoxin system RatA family toxin</fullName>
    </submittedName>
</protein>
<evidence type="ECO:0000256" key="1">
    <source>
        <dbReference type="ARBA" id="ARBA00008918"/>
    </source>
</evidence>
<evidence type="ECO:0000313" key="5">
    <source>
        <dbReference type="Proteomes" id="UP001467690"/>
    </source>
</evidence>
<dbReference type="Pfam" id="PF03364">
    <property type="entry name" value="Polyketide_cyc"/>
    <property type="match status" value="1"/>
</dbReference>
<sequence>MPKIHRHALVMHSAKEMYDLVNDVEHYPEFVPDCIAVKLLSRSDNELKASLQIGKAGIGKWFTTHNTMQENHSVKIDLIDGPFKKLVGLWQFQELDEAACKVVLDLEFEFSSKLIEMAFGSVFNHMANQMVKAFTDRAAKVYRTRL</sequence>
<dbReference type="RefSeq" id="WP_143869969.1">
    <property type="nucleotide sequence ID" value="NZ_CP041660.1"/>
</dbReference>
<comment type="similarity">
    <text evidence="1">Belongs to the ribosome association toxin RatA family.</text>
</comment>
<reference evidence="4 5" key="1">
    <citation type="submission" date="2024-06" db="EMBL/GenBank/DDBJ databases">
        <authorList>
            <person name="Chen R.Y."/>
        </authorList>
    </citation>
    <scope>NUCLEOTIDE SEQUENCE [LARGE SCALE GENOMIC DNA]</scope>
    <source>
        <strain evidence="4 5">D2</strain>
    </source>
</reference>
<dbReference type="InterPro" id="IPR023393">
    <property type="entry name" value="START-like_dom_sf"/>
</dbReference>
<dbReference type="Gene3D" id="3.30.530.20">
    <property type="match status" value="1"/>
</dbReference>
<dbReference type="CDD" id="cd07813">
    <property type="entry name" value="COQ10p_like"/>
    <property type="match status" value="1"/>
</dbReference>